<dbReference type="PANTHER" id="PTHR38165">
    <property type="match status" value="1"/>
</dbReference>
<dbReference type="eggNOG" id="ENOG502SJJ1">
    <property type="taxonomic scope" value="Eukaryota"/>
</dbReference>
<dbReference type="Gene3D" id="3.30.920.50">
    <property type="entry name" value="Beta-1,3-glucanase, C-terminal domain"/>
    <property type="match status" value="1"/>
</dbReference>
<protein>
    <submittedName>
        <fullName evidence="3">Putative glucan endo--beta-glucosidase protein</fullName>
    </submittedName>
</protein>
<dbReference type="InterPro" id="IPR032477">
    <property type="entry name" value="Glyco_hydro_64"/>
</dbReference>
<dbReference type="PANTHER" id="PTHR38165:SF1">
    <property type="entry name" value="GLUCANASE B"/>
    <property type="match status" value="1"/>
</dbReference>
<dbReference type="EMBL" id="KB706835">
    <property type="protein sequence ID" value="EMR65563.1"/>
    <property type="molecule type" value="Genomic_DNA"/>
</dbReference>
<keyword evidence="1" id="KW-0732">Signal</keyword>
<dbReference type="Pfam" id="PF16483">
    <property type="entry name" value="Glyco_hydro_64"/>
    <property type="match status" value="1"/>
</dbReference>
<proteinExistence type="predicted"/>
<dbReference type="OrthoDB" id="10058186at2759"/>
<organism evidence="3 4">
    <name type="scientific">Eutypa lata (strain UCR-EL1)</name>
    <name type="common">Grapevine dieback disease fungus</name>
    <name type="synonym">Eutypa armeniacae</name>
    <dbReference type="NCBI Taxonomy" id="1287681"/>
    <lineage>
        <taxon>Eukaryota</taxon>
        <taxon>Fungi</taxon>
        <taxon>Dikarya</taxon>
        <taxon>Ascomycota</taxon>
        <taxon>Pezizomycotina</taxon>
        <taxon>Sordariomycetes</taxon>
        <taxon>Xylariomycetidae</taxon>
        <taxon>Xylariales</taxon>
        <taxon>Diatrypaceae</taxon>
        <taxon>Eutypa</taxon>
    </lineage>
</organism>
<accession>M7SME1</accession>
<dbReference type="OMA" id="ARHHTIN"/>
<dbReference type="HOGENOM" id="CLU_032886_2_0_1"/>
<feature type="domain" description="GH64" evidence="2">
    <location>
        <begin position="55"/>
        <end position="451"/>
    </location>
</feature>
<evidence type="ECO:0000313" key="3">
    <source>
        <dbReference type="EMBL" id="EMR65563.1"/>
    </source>
</evidence>
<feature type="signal peptide" evidence="1">
    <location>
        <begin position="1"/>
        <end position="19"/>
    </location>
</feature>
<feature type="chain" id="PRO_5004084779" evidence="1">
    <location>
        <begin position="20"/>
        <end position="462"/>
    </location>
</feature>
<gene>
    <name evidence="3" type="ORF">UCREL1_7464</name>
</gene>
<keyword evidence="4" id="KW-1185">Reference proteome</keyword>
<dbReference type="InterPro" id="IPR037176">
    <property type="entry name" value="Osmotin/thaumatin-like_sf"/>
</dbReference>
<evidence type="ECO:0000313" key="4">
    <source>
        <dbReference type="Proteomes" id="UP000012174"/>
    </source>
</evidence>
<dbReference type="InterPro" id="IPR042517">
    <property type="entry name" value="Glyco_hydro_64_N_2"/>
</dbReference>
<dbReference type="PROSITE" id="PS52006">
    <property type="entry name" value="GH64"/>
    <property type="match status" value="1"/>
</dbReference>
<dbReference type="AlphaFoldDB" id="M7SME1"/>
<dbReference type="KEGG" id="ela:UCREL1_7464"/>
<sequence length="462" mass="50306">MVRRRNMFSILYCIAAAAALSIPSHIAHRTLHSRGLLGARHHTINAPAYLETRDGAELQVHVENKLGKELHAYVSGQVQSQHVLLGVKEAESSFISLPTTGNGTATAGLVAIPNLQPISIPKEGKDFTIPGYMGSARVYISETPALRFRAQVSGGSGRPELEQPDFLNPTDPAQNASWGFMEFEYNEAELFMDITFVDFVGLPIGMSMTYNADSNETTDTIAGPHKDALKSLCDGISNLKDQDPGVPWADLCFKNSANEPLRVMAPEKYMSLHPDSGFNTYYDPYVDEVWKKYTDEALTIDTQDRSGQAVAHGLEIPCKVEQPGDVLTCRFGNGTVAASFKKPTSREIFGCAGTGPGSAFDLPADASDTQKELMTRLCAALNRSTLLLSATPLKVPKQNYYGHKITNHYSRLVHENLADGKGYAFAYDDVNMDPTDPNENSAGVIQKANPVRMEIIVGGDDA</sequence>
<name>M7SME1_EUTLA</name>
<dbReference type="Gene3D" id="2.60.110.10">
    <property type="entry name" value="Thaumatin"/>
    <property type="match status" value="1"/>
</dbReference>
<dbReference type="InterPro" id="IPR037398">
    <property type="entry name" value="Glyco_hydro_64_fam"/>
</dbReference>
<dbReference type="Proteomes" id="UP000012174">
    <property type="component" value="Unassembled WGS sequence"/>
</dbReference>
<reference evidence="4" key="1">
    <citation type="journal article" date="2013" name="Genome Announc.">
        <title>Draft genome sequence of the grapevine dieback fungus Eutypa lata UCR-EL1.</title>
        <authorList>
            <person name="Blanco-Ulate B."/>
            <person name="Rolshausen P.E."/>
            <person name="Cantu D."/>
        </authorList>
    </citation>
    <scope>NUCLEOTIDE SEQUENCE [LARGE SCALE GENOMIC DNA]</scope>
    <source>
        <strain evidence="4">UCR-EL1</strain>
    </source>
</reference>
<evidence type="ECO:0000256" key="1">
    <source>
        <dbReference type="SAM" id="SignalP"/>
    </source>
</evidence>
<evidence type="ECO:0000259" key="2">
    <source>
        <dbReference type="PROSITE" id="PS52006"/>
    </source>
</evidence>